<dbReference type="Proteomes" id="UP000236664">
    <property type="component" value="Unassembled WGS sequence"/>
</dbReference>
<protein>
    <recommendedName>
        <fullName evidence="1">F-box domain-containing protein</fullName>
    </recommendedName>
</protein>
<comment type="caution">
    <text evidence="2">The sequence shown here is derived from an EMBL/GenBank/DDBJ whole genome shotgun (WGS) entry which is preliminary data.</text>
</comment>
<evidence type="ECO:0000259" key="1">
    <source>
        <dbReference type="PROSITE" id="PS50181"/>
    </source>
</evidence>
<dbReference type="OrthoDB" id="5078891at2759"/>
<name>A0A2K0WV28_GIBNY</name>
<proteinExistence type="predicted"/>
<reference evidence="2 3" key="1">
    <citation type="submission" date="2017-06" db="EMBL/GenBank/DDBJ databases">
        <title>Genome of Fusarium nygamai isolate CS10214.</title>
        <authorList>
            <person name="Gardiner D.M."/>
            <person name="Obanor F."/>
            <person name="Kazan K."/>
        </authorList>
    </citation>
    <scope>NUCLEOTIDE SEQUENCE [LARGE SCALE GENOMIC DNA]</scope>
    <source>
        <strain evidence="2 3">CS10214</strain>
    </source>
</reference>
<dbReference type="PROSITE" id="PS50181">
    <property type="entry name" value="FBOX"/>
    <property type="match status" value="1"/>
</dbReference>
<accession>A0A2K0WV28</accession>
<organism evidence="2 3">
    <name type="scientific">Gibberella nygamai</name>
    <name type="common">Bean root rot disease fungus</name>
    <name type="synonym">Fusarium nygamai</name>
    <dbReference type="NCBI Taxonomy" id="42673"/>
    <lineage>
        <taxon>Eukaryota</taxon>
        <taxon>Fungi</taxon>
        <taxon>Dikarya</taxon>
        <taxon>Ascomycota</taxon>
        <taxon>Pezizomycotina</taxon>
        <taxon>Sordariomycetes</taxon>
        <taxon>Hypocreomycetidae</taxon>
        <taxon>Hypocreales</taxon>
        <taxon>Nectriaceae</taxon>
        <taxon>Fusarium</taxon>
        <taxon>Fusarium fujikuroi species complex</taxon>
    </lineage>
</organism>
<gene>
    <name evidence="2" type="ORF">FNYG_00345</name>
</gene>
<dbReference type="InterPro" id="IPR001810">
    <property type="entry name" value="F-box_dom"/>
</dbReference>
<feature type="domain" description="F-box" evidence="1">
    <location>
        <begin position="7"/>
        <end position="52"/>
    </location>
</feature>
<sequence length="396" mass="45607">MEGLGITPALETVPTEILYMIGSHLRDDELGSITQVSRRLRDVFLPRRYARIKFSGTVKQVAEHLMAIFAMDCDAISMNMRHLIETFTRFVTFRIHYWRHDFDVPLQFSLRDVEHFSILLHSINRLCGVDLSLRLPTHRDVLAFNKALRKTCSWSTIDGTPFCLTFPDEPAASNFNAVVRRFPPGTLGAVQLPGGFNRRYYVLLKKSPQGQALKALHIDRTENRQGARRVLPGLDHEILGEVREDFPQLESLVLHEETPCLGIDSDLWSLELAWFDDQLAFGQTINVLATALNRMPRLRRFAFTLWCVRLHGHLVSHDWDEGYPPKSMVELDNFYINNIVSPIMAQVPTLMELCVSSNHPTFYRGTRRDDQIHVQRESRDNLGEEKRFPSLLLDLN</sequence>
<evidence type="ECO:0000313" key="2">
    <source>
        <dbReference type="EMBL" id="PNP86117.1"/>
    </source>
</evidence>
<dbReference type="AlphaFoldDB" id="A0A2K0WV28"/>
<evidence type="ECO:0000313" key="3">
    <source>
        <dbReference type="Proteomes" id="UP000236664"/>
    </source>
</evidence>
<dbReference type="EMBL" id="MTQA01000017">
    <property type="protein sequence ID" value="PNP86117.1"/>
    <property type="molecule type" value="Genomic_DNA"/>
</dbReference>
<keyword evidence="3" id="KW-1185">Reference proteome</keyword>